<name>A0AAU9TA86_THLAR</name>
<dbReference type="Proteomes" id="UP000836841">
    <property type="component" value="Chromosome 7"/>
</dbReference>
<evidence type="ECO:0000256" key="1">
    <source>
        <dbReference type="ARBA" id="ARBA00022481"/>
    </source>
</evidence>
<dbReference type="EMBL" id="OU466863">
    <property type="protein sequence ID" value="CAH2079683.1"/>
    <property type="molecule type" value="Genomic_DNA"/>
</dbReference>
<keyword evidence="2" id="KW-0479">Metal-binding</keyword>
<dbReference type="SUPFAM" id="SSF55008">
    <property type="entry name" value="HMA, heavy metal-associated domain"/>
    <property type="match status" value="1"/>
</dbReference>
<dbReference type="PROSITE" id="PS50846">
    <property type="entry name" value="HMA_2"/>
    <property type="match status" value="1"/>
</dbReference>
<feature type="domain" description="HMA" evidence="6">
    <location>
        <begin position="14"/>
        <end position="77"/>
    </location>
</feature>
<dbReference type="Gene3D" id="3.30.70.100">
    <property type="match status" value="1"/>
</dbReference>
<dbReference type="CDD" id="cd00371">
    <property type="entry name" value="HMA"/>
    <property type="match status" value="1"/>
</dbReference>
<dbReference type="InterPro" id="IPR036163">
    <property type="entry name" value="HMA_dom_sf"/>
</dbReference>
<sequence length="248" mass="29099">MEKSRMPRNVYEPLKTYFLKVNINCQGCKRKVKKTLRKVEGVYSVDIDTDQQAVIVRGNLDPEVLVKKLNRRGKHAELLFLSLNHKDHFGNHQASLNHDNRSLRNTHYNHLKNVPSNERQSHNHSSEEEMMMMMMANNMKPVMTNDADYFQMNDSSEDFQELLGEIPRRHNYEEEVNPNLMRDMKLGYSNAYPAAEAMNMMQMGGRRSDNMMMNERAFHGQMMNGPSPVPQFMNHEQFSSRQLNGFYY</sequence>
<gene>
    <name evidence="7" type="ORF">TAV2_LOCUS23722</name>
</gene>
<protein>
    <recommendedName>
        <fullName evidence="6">HMA domain-containing protein</fullName>
    </recommendedName>
</protein>
<proteinExistence type="inferred from homology"/>
<keyword evidence="3" id="KW-0449">Lipoprotein</keyword>
<dbReference type="AlphaFoldDB" id="A0AAU9TA86"/>
<dbReference type="PANTHER" id="PTHR45868:SF71">
    <property type="entry name" value="COPPER-BINDING FAMILY PROTEIN"/>
    <property type="match status" value="1"/>
</dbReference>
<reference evidence="7 8" key="1">
    <citation type="submission" date="2022-03" db="EMBL/GenBank/DDBJ databases">
        <authorList>
            <person name="Nunn A."/>
            <person name="Chopra R."/>
            <person name="Nunn A."/>
            <person name="Contreras Garrido A."/>
        </authorList>
    </citation>
    <scope>NUCLEOTIDE SEQUENCE [LARGE SCALE GENOMIC DNA]</scope>
</reference>
<evidence type="ECO:0000256" key="5">
    <source>
        <dbReference type="ARBA" id="ARBA00024045"/>
    </source>
</evidence>
<dbReference type="Pfam" id="PF00403">
    <property type="entry name" value="HMA"/>
    <property type="match status" value="1"/>
</dbReference>
<evidence type="ECO:0000313" key="8">
    <source>
        <dbReference type="Proteomes" id="UP000836841"/>
    </source>
</evidence>
<accession>A0AAU9TA86</accession>
<keyword evidence="4" id="KW-0636">Prenylation</keyword>
<evidence type="ECO:0000256" key="4">
    <source>
        <dbReference type="ARBA" id="ARBA00023289"/>
    </source>
</evidence>
<dbReference type="PANTHER" id="PTHR45868">
    <property type="entry name" value="HEAVY METAL-ASSOCIATED ISOPRENYLATED PLANT PROTEIN 33-RELATED"/>
    <property type="match status" value="1"/>
</dbReference>
<comment type="similarity">
    <text evidence="5">Belongs to the HIPP family.</text>
</comment>
<evidence type="ECO:0000256" key="2">
    <source>
        <dbReference type="ARBA" id="ARBA00022723"/>
    </source>
</evidence>
<evidence type="ECO:0000259" key="6">
    <source>
        <dbReference type="PROSITE" id="PS50846"/>
    </source>
</evidence>
<keyword evidence="8" id="KW-1185">Reference proteome</keyword>
<keyword evidence="1" id="KW-0488">Methylation</keyword>
<organism evidence="7 8">
    <name type="scientific">Thlaspi arvense</name>
    <name type="common">Field penny-cress</name>
    <dbReference type="NCBI Taxonomy" id="13288"/>
    <lineage>
        <taxon>Eukaryota</taxon>
        <taxon>Viridiplantae</taxon>
        <taxon>Streptophyta</taxon>
        <taxon>Embryophyta</taxon>
        <taxon>Tracheophyta</taxon>
        <taxon>Spermatophyta</taxon>
        <taxon>Magnoliopsida</taxon>
        <taxon>eudicotyledons</taxon>
        <taxon>Gunneridae</taxon>
        <taxon>Pentapetalae</taxon>
        <taxon>rosids</taxon>
        <taxon>malvids</taxon>
        <taxon>Brassicales</taxon>
        <taxon>Brassicaceae</taxon>
        <taxon>Thlaspideae</taxon>
        <taxon>Thlaspi</taxon>
    </lineage>
</organism>
<dbReference type="InterPro" id="IPR006121">
    <property type="entry name" value="HMA_dom"/>
</dbReference>
<dbReference type="GO" id="GO:0046872">
    <property type="term" value="F:metal ion binding"/>
    <property type="evidence" value="ECO:0007669"/>
    <property type="project" value="UniProtKB-KW"/>
</dbReference>
<evidence type="ECO:0000256" key="3">
    <source>
        <dbReference type="ARBA" id="ARBA00023288"/>
    </source>
</evidence>
<evidence type="ECO:0000313" key="7">
    <source>
        <dbReference type="EMBL" id="CAH2079683.1"/>
    </source>
</evidence>